<keyword evidence="1" id="KW-1133">Transmembrane helix</keyword>
<dbReference type="EMBL" id="JAQGDS010000012">
    <property type="protein sequence ID" value="KAJ6256495.1"/>
    <property type="molecule type" value="Genomic_DNA"/>
</dbReference>
<keyword evidence="3" id="KW-1185">Reference proteome</keyword>
<comment type="caution">
    <text evidence="2">The sequence shown here is derived from an EMBL/GenBank/DDBJ whole genome shotgun (WGS) entry which is preliminary data.</text>
</comment>
<evidence type="ECO:0000256" key="1">
    <source>
        <dbReference type="SAM" id="Phobius"/>
    </source>
</evidence>
<dbReference type="Proteomes" id="UP001221413">
    <property type="component" value="Unassembled WGS sequence"/>
</dbReference>
<dbReference type="AlphaFoldDB" id="A0AAD6NFM0"/>
<name>A0AAD6NFM0_DREDA</name>
<reference evidence="2" key="1">
    <citation type="submission" date="2023-01" db="EMBL/GenBank/DDBJ databases">
        <title>The chitinases involved in constricting ring structure development in the nematode-trapping fungus Drechslerella dactyloides.</title>
        <authorList>
            <person name="Wang R."/>
            <person name="Zhang L."/>
            <person name="Tang P."/>
            <person name="Li S."/>
            <person name="Liang L."/>
        </authorList>
    </citation>
    <scope>NUCLEOTIDE SEQUENCE</scope>
    <source>
        <strain evidence="2">YMF1.00031</strain>
    </source>
</reference>
<keyword evidence="1" id="KW-0812">Transmembrane</keyword>
<protein>
    <submittedName>
        <fullName evidence="2">Uncharacterized protein</fullName>
    </submittedName>
</protein>
<evidence type="ECO:0000313" key="2">
    <source>
        <dbReference type="EMBL" id="KAJ6256495.1"/>
    </source>
</evidence>
<sequence length="403" mass="44759">MAVAYDKLHVHVYEAEVGQEALDDESGLDSCILTNCLIPCDYNRRIFAPRMVRFISTIVVFGLISLLGLLTLQAGNSATALSTIYVRSSPKNMDREVYNIVGLEGSDLQSIGQPGYMTPQQQRPLVLYAYHETPNARRNALFFIKHGLHGAADFIFILNGATNITDALPSAAEAPNIRVIQRNNTCFDMGAYGEVLSANDEELVKRYHHFILLNASIRGPFMPTWSRECWSDAYLSKLTDKTKLVGMSYNCKANRTMAHSAHSKPHVQSMILATDRTGLRSFLPVIKACPTRYSFAVDDEIDVSTAVRAAGYDLFAFMTAFASRRDYATTCTHGNVLYENTYYGGNLHPYETIFQKANKGAGIDTLQHLTEWTDAAGYSSWVACGRDPAAMTGRGAWGRWGQR</sequence>
<gene>
    <name evidence="2" type="ORF">Dda_8357</name>
</gene>
<keyword evidence="1" id="KW-0472">Membrane</keyword>
<accession>A0AAD6NFM0</accession>
<proteinExistence type="predicted"/>
<feature type="transmembrane region" description="Helical" evidence="1">
    <location>
        <begin position="52"/>
        <end position="72"/>
    </location>
</feature>
<organism evidence="2 3">
    <name type="scientific">Drechslerella dactyloides</name>
    <name type="common">Nematode-trapping fungus</name>
    <name type="synonym">Arthrobotrys dactyloides</name>
    <dbReference type="NCBI Taxonomy" id="74499"/>
    <lineage>
        <taxon>Eukaryota</taxon>
        <taxon>Fungi</taxon>
        <taxon>Dikarya</taxon>
        <taxon>Ascomycota</taxon>
        <taxon>Pezizomycotina</taxon>
        <taxon>Orbiliomycetes</taxon>
        <taxon>Orbiliales</taxon>
        <taxon>Orbiliaceae</taxon>
        <taxon>Drechslerella</taxon>
    </lineage>
</organism>
<evidence type="ECO:0000313" key="3">
    <source>
        <dbReference type="Proteomes" id="UP001221413"/>
    </source>
</evidence>